<accession>A0A9X8JLT9</accession>
<name>A0A9X8JLT9_9GAMM</name>
<proteinExistence type="predicted"/>
<dbReference type="Proteomes" id="UP001138460">
    <property type="component" value="Unassembled WGS sequence"/>
</dbReference>
<keyword evidence="1" id="KW-0472">Membrane</keyword>
<organism evidence="2 3">
    <name type="scientific">Pectobacterium zantedeschiae</name>
    <dbReference type="NCBI Taxonomy" id="2034769"/>
    <lineage>
        <taxon>Bacteria</taxon>
        <taxon>Pseudomonadati</taxon>
        <taxon>Pseudomonadota</taxon>
        <taxon>Gammaproteobacteria</taxon>
        <taxon>Enterobacterales</taxon>
        <taxon>Pectobacteriaceae</taxon>
        <taxon>Pectobacterium</taxon>
    </lineage>
</organism>
<keyword evidence="1" id="KW-0812">Transmembrane</keyword>
<dbReference type="RefSeq" id="WP_129713470.1">
    <property type="nucleotide sequence ID" value="NZ_JBEHFA010000005.1"/>
</dbReference>
<keyword evidence="1" id="KW-1133">Transmembrane helix</keyword>
<protein>
    <submittedName>
        <fullName evidence="2">SLATT domain-containing protein</fullName>
    </submittedName>
</protein>
<sequence length="167" mass="19101">MNKLSSIEDNINHFRLRAHRKARAHYLFSKSLSNRHVWFGISIIFITTLIGSGVVLDISKSSSHFTPQLLGFLSLVAAILSSFQTFFGFESQSVKHKSTASQYNVLYRKMSLLHTKYLSGEYNNQLIMIEVESIQKDWAEIELKALDVPDRLYDKAKKEQVSDDEGV</sequence>
<evidence type="ECO:0000313" key="2">
    <source>
        <dbReference type="EMBL" id="RYC45983.1"/>
    </source>
</evidence>
<keyword evidence="3" id="KW-1185">Reference proteome</keyword>
<evidence type="ECO:0000313" key="3">
    <source>
        <dbReference type="Proteomes" id="UP001138460"/>
    </source>
</evidence>
<evidence type="ECO:0000256" key="1">
    <source>
        <dbReference type="SAM" id="Phobius"/>
    </source>
</evidence>
<feature type="transmembrane region" description="Helical" evidence="1">
    <location>
        <begin position="37"/>
        <end position="56"/>
    </location>
</feature>
<dbReference type="OrthoDB" id="5897352at2"/>
<reference evidence="2 3" key="1">
    <citation type="journal article" date="2018" name="Syst. Appl. Microbiol.">
        <title>Pectobacterium zantedeschiae sp. nov. a new species of a soft rot pathogen isolated from Calla lily (Zantedeschia spp.).</title>
        <authorList>
            <person name="Waleron M."/>
            <person name="Misztak A."/>
            <person name="Waleron M."/>
            <person name="Franczuk M."/>
            <person name="Jonca J."/>
            <person name="Wielgomas B."/>
            <person name="Mikicinski A."/>
            <person name="Popovic T."/>
            <person name="Waleron K."/>
        </authorList>
    </citation>
    <scope>NUCLEOTIDE SEQUENCE [LARGE SCALE GENOMIC DNA]</scope>
    <source>
        <strain evidence="2 3">9M</strain>
    </source>
</reference>
<dbReference type="EMBL" id="NWTM01000001">
    <property type="protein sequence ID" value="RYC45983.1"/>
    <property type="molecule type" value="Genomic_DNA"/>
</dbReference>
<dbReference type="AlphaFoldDB" id="A0A9X8JLT9"/>
<feature type="transmembrane region" description="Helical" evidence="1">
    <location>
        <begin position="68"/>
        <end position="89"/>
    </location>
</feature>
<gene>
    <name evidence="2" type="ORF">CLR69_13805</name>
</gene>
<dbReference type="NCBIfam" id="NF033632">
    <property type="entry name" value="SLATT_4"/>
    <property type="match status" value="1"/>
</dbReference>
<comment type="caution">
    <text evidence="2">The sequence shown here is derived from an EMBL/GenBank/DDBJ whole genome shotgun (WGS) entry which is preliminary data.</text>
</comment>